<evidence type="ECO:0000256" key="7">
    <source>
        <dbReference type="SAM" id="MobiDB-lite"/>
    </source>
</evidence>
<dbReference type="PANTHER" id="PTHR12560">
    <property type="entry name" value="LONGEVITY ASSURANCE FACTOR 1 LAG1"/>
    <property type="match status" value="1"/>
</dbReference>
<dbReference type="AlphaFoldDB" id="A0AA38VZ45"/>
<feature type="transmembrane region" description="Helical" evidence="8">
    <location>
        <begin position="166"/>
        <end position="190"/>
    </location>
</feature>
<protein>
    <submittedName>
        <fullName evidence="10">TLC domain-containing protein</fullName>
    </submittedName>
</protein>
<feature type="transmembrane region" description="Helical" evidence="8">
    <location>
        <begin position="66"/>
        <end position="88"/>
    </location>
</feature>
<accession>A0AA38VZ45</accession>
<feature type="domain" description="TLC" evidence="9">
    <location>
        <begin position="160"/>
        <end position="398"/>
    </location>
</feature>
<evidence type="ECO:0000256" key="2">
    <source>
        <dbReference type="ARBA" id="ARBA00009808"/>
    </source>
</evidence>
<dbReference type="InterPro" id="IPR006634">
    <property type="entry name" value="TLC-dom"/>
</dbReference>
<evidence type="ECO:0000256" key="5">
    <source>
        <dbReference type="ARBA" id="ARBA00023136"/>
    </source>
</evidence>
<dbReference type="EMBL" id="JANBVO010000003">
    <property type="protein sequence ID" value="KAJ9155755.1"/>
    <property type="molecule type" value="Genomic_DNA"/>
</dbReference>
<feature type="transmembrane region" description="Helical" evidence="8">
    <location>
        <begin position="122"/>
        <end position="145"/>
    </location>
</feature>
<comment type="subcellular location">
    <subcellularLocation>
        <location evidence="1">Membrane</location>
        <topology evidence="1">Multi-pass membrane protein</topology>
    </subcellularLocation>
</comment>
<dbReference type="PANTHER" id="PTHR12560:SF0">
    <property type="entry name" value="LD18904P"/>
    <property type="match status" value="1"/>
</dbReference>
<evidence type="ECO:0000256" key="8">
    <source>
        <dbReference type="SAM" id="Phobius"/>
    </source>
</evidence>
<dbReference type="SMART" id="SM00724">
    <property type="entry name" value="TLC"/>
    <property type="match status" value="1"/>
</dbReference>
<keyword evidence="11" id="KW-1185">Reference proteome</keyword>
<evidence type="ECO:0000313" key="10">
    <source>
        <dbReference type="EMBL" id="KAJ9155755.1"/>
    </source>
</evidence>
<dbReference type="InterPro" id="IPR016439">
    <property type="entry name" value="Lag1/Lac1-like"/>
</dbReference>
<keyword evidence="4 8" id="KW-1133">Transmembrane helix</keyword>
<evidence type="ECO:0000256" key="6">
    <source>
        <dbReference type="PROSITE-ProRule" id="PRU00205"/>
    </source>
</evidence>
<feature type="transmembrane region" description="Helical" evidence="8">
    <location>
        <begin position="369"/>
        <end position="390"/>
    </location>
</feature>
<keyword evidence="3 6" id="KW-0812">Transmembrane</keyword>
<dbReference type="GO" id="GO:0050291">
    <property type="term" value="F:sphingosine N-acyltransferase activity"/>
    <property type="evidence" value="ECO:0007669"/>
    <property type="project" value="InterPro"/>
</dbReference>
<feature type="transmembrane region" description="Helical" evidence="8">
    <location>
        <begin position="210"/>
        <end position="228"/>
    </location>
</feature>
<organism evidence="10 11">
    <name type="scientific">Pleurostoma richardsiae</name>
    <dbReference type="NCBI Taxonomy" id="41990"/>
    <lineage>
        <taxon>Eukaryota</taxon>
        <taxon>Fungi</taxon>
        <taxon>Dikarya</taxon>
        <taxon>Ascomycota</taxon>
        <taxon>Pezizomycotina</taxon>
        <taxon>Sordariomycetes</taxon>
        <taxon>Sordariomycetidae</taxon>
        <taxon>Calosphaeriales</taxon>
        <taxon>Pleurostomataceae</taxon>
        <taxon>Pleurostoma</taxon>
    </lineage>
</organism>
<proteinExistence type="inferred from homology"/>
<sequence>MSSSGEESPTVGSSNARRPSPKRQASAARKLGERENMNGPLYMQTCNNTVLVRRIRRKNDGVGRQLATWFVENQIGLSFNLLALLFFAHKLIPLAQVYTAKFFSLSYYNPQTGLYRVGGDDYYLVAFYVVLFTGLRAATMEHALAPFAQSYGLSKKKDVTRFSEQAWLLTYYLVFWPLGMYLYYTSSYWMNLEGMWQDWPIREIDGLMKHYMLAQFAFWVQQVLVINIEERRKDHWQMLTHHFITIALIYTSYHYHQTRVGHVVLIIMDIVDLFLPPAKCLKYMGYTTACDVGFGIFMLSWLVCRHIFYLMVCYSVWADIPRFIPNGCFSGPHGNLTGPFSPPANGWGWLVEPFTDPEGTVCFTHGVRYAFLTFLLALQVLTVVWFTMIIRVALRVLNGAGADDVRSDDEEGEEVEAGEDAEFVYEEAQPLEEEVGVEDIDLKGWERRAGVRRQASSASTGVSLPGHSDRKELLGRIGCEKQVD</sequence>
<gene>
    <name evidence="10" type="ORF">NKR23_g2054</name>
</gene>
<dbReference type="Proteomes" id="UP001174694">
    <property type="component" value="Unassembled WGS sequence"/>
</dbReference>
<evidence type="ECO:0000256" key="3">
    <source>
        <dbReference type="ARBA" id="ARBA00022692"/>
    </source>
</evidence>
<name>A0AA38VZ45_9PEZI</name>
<evidence type="ECO:0000256" key="1">
    <source>
        <dbReference type="ARBA" id="ARBA00004141"/>
    </source>
</evidence>
<evidence type="ECO:0000313" key="11">
    <source>
        <dbReference type="Proteomes" id="UP001174694"/>
    </source>
</evidence>
<evidence type="ECO:0000256" key="4">
    <source>
        <dbReference type="ARBA" id="ARBA00022989"/>
    </source>
</evidence>
<dbReference type="GO" id="GO:0016020">
    <property type="term" value="C:membrane"/>
    <property type="evidence" value="ECO:0007669"/>
    <property type="project" value="UniProtKB-SubCell"/>
</dbReference>
<dbReference type="PROSITE" id="PS50922">
    <property type="entry name" value="TLC"/>
    <property type="match status" value="1"/>
</dbReference>
<comment type="similarity">
    <text evidence="2">Belongs to the sphingosine N-acyltransferase family.</text>
</comment>
<reference evidence="10" key="1">
    <citation type="submission" date="2022-07" db="EMBL/GenBank/DDBJ databases">
        <title>Fungi with potential for degradation of polypropylene.</title>
        <authorList>
            <person name="Gostincar C."/>
        </authorList>
    </citation>
    <scope>NUCLEOTIDE SEQUENCE</scope>
    <source>
        <strain evidence="10">EXF-13308</strain>
    </source>
</reference>
<comment type="caution">
    <text evidence="10">The sequence shown here is derived from an EMBL/GenBank/DDBJ whole genome shotgun (WGS) entry which is preliminary data.</text>
</comment>
<feature type="transmembrane region" description="Helical" evidence="8">
    <location>
        <begin position="296"/>
        <end position="317"/>
    </location>
</feature>
<keyword evidence="5 6" id="KW-0472">Membrane</keyword>
<feature type="compositionally biased region" description="Polar residues" evidence="7">
    <location>
        <begin position="1"/>
        <end position="17"/>
    </location>
</feature>
<evidence type="ECO:0000259" key="9">
    <source>
        <dbReference type="PROSITE" id="PS50922"/>
    </source>
</evidence>
<dbReference type="GO" id="GO:0046513">
    <property type="term" value="P:ceramide biosynthetic process"/>
    <property type="evidence" value="ECO:0007669"/>
    <property type="project" value="InterPro"/>
</dbReference>
<feature type="region of interest" description="Disordered" evidence="7">
    <location>
        <begin position="1"/>
        <end position="31"/>
    </location>
</feature>
<dbReference type="Pfam" id="PF03798">
    <property type="entry name" value="TRAM_LAG1_CLN8"/>
    <property type="match status" value="1"/>
</dbReference>